<dbReference type="Proteomes" id="UP000321409">
    <property type="component" value="Unassembled WGS sequence"/>
</dbReference>
<proteinExistence type="predicted"/>
<evidence type="ECO:0000313" key="2">
    <source>
        <dbReference type="EMBL" id="GEP25238.1"/>
    </source>
</evidence>
<protein>
    <recommendedName>
        <fullName evidence="4">Lipoprotein</fullName>
    </recommendedName>
</protein>
<evidence type="ECO:0008006" key="4">
    <source>
        <dbReference type="Google" id="ProtNLM"/>
    </source>
</evidence>
<evidence type="ECO:0000256" key="1">
    <source>
        <dbReference type="SAM" id="SignalP"/>
    </source>
</evidence>
<comment type="caution">
    <text evidence="2">The sequence shown here is derived from an EMBL/GenBank/DDBJ whole genome shotgun (WGS) entry which is preliminary data.</text>
</comment>
<sequence length="44" mass="4866">MKFLLVCASALTLCTGAVGVTHYCTTPHHQNQPRVERGCGMNRY</sequence>
<dbReference type="RefSeq" id="WP_263862687.1">
    <property type="nucleotide sequence ID" value="NZ_BKAB01000086.1"/>
</dbReference>
<dbReference type="EMBL" id="BKAB01000086">
    <property type="protein sequence ID" value="GEP25238.1"/>
    <property type="molecule type" value="Genomic_DNA"/>
</dbReference>
<gene>
    <name evidence="2" type="ORF">LDI01_28310</name>
</gene>
<keyword evidence="3" id="KW-1185">Reference proteome</keyword>
<keyword evidence="1" id="KW-0732">Signal</keyword>
<organism evidence="2 3">
    <name type="scientific">Lentilactobacillus diolivorans</name>
    <dbReference type="NCBI Taxonomy" id="179838"/>
    <lineage>
        <taxon>Bacteria</taxon>
        <taxon>Bacillati</taxon>
        <taxon>Bacillota</taxon>
        <taxon>Bacilli</taxon>
        <taxon>Lactobacillales</taxon>
        <taxon>Lactobacillaceae</taxon>
        <taxon>Lentilactobacillus</taxon>
    </lineage>
</organism>
<feature type="signal peptide" evidence="1">
    <location>
        <begin position="1"/>
        <end position="19"/>
    </location>
</feature>
<accession>A0ABQ0XGP9</accession>
<evidence type="ECO:0000313" key="3">
    <source>
        <dbReference type="Proteomes" id="UP000321409"/>
    </source>
</evidence>
<feature type="chain" id="PRO_5047044770" description="Lipoprotein" evidence="1">
    <location>
        <begin position="20"/>
        <end position="44"/>
    </location>
</feature>
<reference evidence="2 3" key="1">
    <citation type="submission" date="2019-07" db="EMBL/GenBank/DDBJ databases">
        <title>Whole genome shotgun sequence of Lactobacillus diolivorans NBRC 107869.</title>
        <authorList>
            <person name="Hosoyama A."/>
            <person name="Uohara A."/>
            <person name="Ohji S."/>
            <person name="Ichikawa N."/>
        </authorList>
    </citation>
    <scope>NUCLEOTIDE SEQUENCE [LARGE SCALE GENOMIC DNA]</scope>
    <source>
        <strain evidence="2 3">NBRC 107869</strain>
    </source>
</reference>
<name>A0ABQ0XGP9_9LACO</name>